<dbReference type="Pfam" id="PF00668">
    <property type="entry name" value="Condensation"/>
    <property type="match status" value="1"/>
</dbReference>
<evidence type="ECO:0000259" key="12">
    <source>
        <dbReference type="Pfam" id="PF00668"/>
    </source>
</evidence>
<dbReference type="InterPro" id="IPR023213">
    <property type="entry name" value="CAT-like_dom_sf"/>
</dbReference>
<dbReference type="InterPro" id="IPR052058">
    <property type="entry name" value="Alcohol_O-acetyltransferase"/>
</dbReference>
<dbReference type="SUPFAM" id="SSF52777">
    <property type="entry name" value="CoA-dependent acyltransferases"/>
    <property type="match status" value="2"/>
</dbReference>
<dbReference type="Pfam" id="PF16911">
    <property type="entry name" value="PapA_C"/>
    <property type="match status" value="1"/>
</dbReference>
<dbReference type="Gene3D" id="3.30.559.30">
    <property type="entry name" value="Nonribosomal peptide synthetase, condensation domain"/>
    <property type="match status" value="1"/>
</dbReference>
<keyword evidence="7" id="KW-0808">Transferase</keyword>
<comment type="catalytic activity">
    <reaction evidence="2">
        <text>2 a mycocerosyl-[mycocerosic acid synthase] + a phenolphthiocerol = a dimycocerosyl phenolphthiocerol + 2 holo-[mycocerosic acid synthase].</text>
        <dbReference type="EC" id="2.3.1.282"/>
    </reaction>
</comment>
<evidence type="ECO:0000256" key="3">
    <source>
        <dbReference type="ARBA" id="ARBA00001907"/>
    </source>
</evidence>
<evidence type="ECO:0000313" key="15">
    <source>
        <dbReference type="Proteomes" id="UP000483035"/>
    </source>
</evidence>
<dbReference type="GO" id="GO:0016746">
    <property type="term" value="F:acyltransferase activity"/>
    <property type="evidence" value="ECO:0007669"/>
    <property type="project" value="UniProtKB-KW"/>
</dbReference>
<dbReference type="InterPro" id="IPR031641">
    <property type="entry name" value="PapA_C"/>
</dbReference>
<evidence type="ECO:0000259" key="13">
    <source>
        <dbReference type="Pfam" id="PF16911"/>
    </source>
</evidence>
<dbReference type="AlphaFoldDB" id="A0A6L9UH25"/>
<evidence type="ECO:0000256" key="9">
    <source>
        <dbReference type="ARBA" id="ARBA00030465"/>
    </source>
</evidence>
<feature type="domain" description="Phthiocerol/phthiodiolone dimycocerosyl transferase C-terminal" evidence="13">
    <location>
        <begin position="202"/>
        <end position="367"/>
    </location>
</feature>
<evidence type="ECO:0000256" key="1">
    <source>
        <dbReference type="ARBA" id="ARBA00000026"/>
    </source>
</evidence>
<accession>A0A6L9UH25</accession>
<feature type="domain" description="Condensation" evidence="12">
    <location>
        <begin position="36"/>
        <end position="157"/>
    </location>
</feature>
<evidence type="ECO:0000256" key="5">
    <source>
        <dbReference type="ARBA" id="ARBA00012866"/>
    </source>
</evidence>
<proteinExistence type="inferred from homology"/>
<evidence type="ECO:0000256" key="6">
    <source>
        <dbReference type="ARBA" id="ARBA00013449"/>
    </source>
</evidence>
<reference evidence="14 15" key="1">
    <citation type="submission" date="2019-12" db="EMBL/GenBank/DDBJ databases">
        <title>Rhizobium genotypes associated with high levels of biological nitrogen fixation by grain legumes in a temperate-maritime cropping system.</title>
        <authorList>
            <person name="Maluk M."/>
            <person name="Francesc Ferrando Molina F."/>
            <person name="Lopez Del Egido L."/>
            <person name="Lafos M."/>
            <person name="Langarica-Fuentes A."/>
            <person name="Gebre Yohannes G."/>
            <person name="Young M.W."/>
            <person name="Martin P."/>
            <person name="Gantlett R."/>
            <person name="Kenicer G."/>
            <person name="Hawes C."/>
            <person name="Begg G.S."/>
            <person name="Quilliam R.S."/>
            <person name="Squire G.R."/>
            <person name="Poole P.S."/>
            <person name="Young P.W."/>
            <person name="Iannetta P.M."/>
            <person name="James E.K."/>
        </authorList>
    </citation>
    <scope>NUCLEOTIDE SEQUENCE [LARGE SCALE GENOMIC DNA]</scope>
    <source>
        <strain evidence="14 15">JHI1118</strain>
    </source>
</reference>
<evidence type="ECO:0000256" key="2">
    <source>
        <dbReference type="ARBA" id="ARBA00000625"/>
    </source>
</evidence>
<comment type="catalytic activity">
    <reaction evidence="1">
        <text>2 a mycocerosyl-[mycocerosic acid synthase] + a phthiocerol = a dimycocerosyl phthiocerol + 2 holo-[mycocerosic acid synthase].</text>
        <dbReference type="EC" id="2.3.1.282"/>
    </reaction>
</comment>
<organism evidence="14 15">
    <name type="scientific">Rhizobium lusitanum</name>
    <dbReference type="NCBI Taxonomy" id="293958"/>
    <lineage>
        <taxon>Bacteria</taxon>
        <taxon>Pseudomonadati</taxon>
        <taxon>Pseudomonadota</taxon>
        <taxon>Alphaproteobacteria</taxon>
        <taxon>Hyphomicrobiales</taxon>
        <taxon>Rhizobiaceae</taxon>
        <taxon>Rhizobium/Agrobacterium group</taxon>
        <taxon>Rhizobium</taxon>
    </lineage>
</organism>
<comment type="similarity">
    <text evidence="4">Belongs to the acyltransferase PapA5 family.</text>
</comment>
<dbReference type="PANTHER" id="PTHR28037">
    <property type="entry name" value="ALCOHOL O-ACETYLTRANSFERASE 1-RELATED"/>
    <property type="match status" value="1"/>
</dbReference>
<evidence type="ECO:0000256" key="8">
    <source>
        <dbReference type="ARBA" id="ARBA00023315"/>
    </source>
</evidence>
<evidence type="ECO:0000256" key="11">
    <source>
        <dbReference type="ARBA" id="ARBA00033407"/>
    </source>
</evidence>
<dbReference type="InterPro" id="IPR001242">
    <property type="entry name" value="Condensation_dom"/>
</dbReference>
<comment type="caution">
    <text evidence="14">The sequence shown here is derived from an EMBL/GenBank/DDBJ whole genome shotgun (WGS) entry which is preliminary data.</text>
</comment>
<dbReference type="RefSeq" id="WP_163992656.1">
    <property type="nucleotide sequence ID" value="NZ_WUEY01000023.1"/>
</dbReference>
<evidence type="ECO:0000256" key="4">
    <source>
        <dbReference type="ARBA" id="ARBA00006558"/>
    </source>
</evidence>
<dbReference type="Proteomes" id="UP000483035">
    <property type="component" value="Unassembled WGS sequence"/>
</dbReference>
<evidence type="ECO:0000256" key="7">
    <source>
        <dbReference type="ARBA" id="ARBA00022679"/>
    </source>
</evidence>
<keyword evidence="8" id="KW-0012">Acyltransferase</keyword>
<gene>
    <name evidence="14" type="ORF">GR212_30585</name>
</gene>
<dbReference type="EMBL" id="WUEY01000023">
    <property type="protein sequence ID" value="NEI73908.1"/>
    <property type="molecule type" value="Genomic_DNA"/>
</dbReference>
<dbReference type="Gene3D" id="3.30.559.10">
    <property type="entry name" value="Chloramphenicol acetyltransferase-like domain"/>
    <property type="match status" value="1"/>
</dbReference>
<name>A0A6L9UH25_9HYPH</name>
<evidence type="ECO:0000256" key="10">
    <source>
        <dbReference type="ARBA" id="ARBA00032317"/>
    </source>
</evidence>
<dbReference type="PANTHER" id="PTHR28037:SF1">
    <property type="entry name" value="ALCOHOL O-ACETYLTRANSFERASE 1-RELATED"/>
    <property type="match status" value="1"/>
</dbReference>
<comment type="catalytic activity">
    <reaction evidence="3">
        <text>2 a mycocerosyl-[mycocerosic acid synthase] + a phthiodiolone = a dimycocerosyl phthiodiolone + 2 holo-[mycocerosic acid synthase].</text>
        <dbReference type="EC" id="2.3.1.282"/>
    </reaction>
</comment>
<evidence type="ECO:0000313" key="14">
    <source>
        <dbReference type="EMBL" id="NEI73908.1"/>
    </source>
</evidence>
<sequence length="416" mass="44588">MDQTAVTAQTGTPDALRPLGSVERYFWLSDQNSPKHFCMALQVSGETTPARWKAALGHLRARHPLLRVSIGSSSDGRPVFLEAGDRDLPLRVIPCEQPHDWEGTISKQLMEPFPDDAPSLVRAVLLHSWSFSTLIFTAHHSVADGISVAYLMRDLLLAMEEQPLSPLALPPAQETIAARWGIVAEPLSAGGRKATKLDRSRGVPHVSSLRLSSKLTSDLRASARSNGTTVHGALVAALVLAGRRLHKAWQQGPVRTVSPVNLRPTLEIADDCVVSIVFPSGAYAPEPDGDLWELARAVKADLADAKSRSSIVNAFAAFDAIMTTSPGVPEIAEIELTVCACEMMLSNVGVAPLPETAGSLKVEALWGPSVFVGIEGEQMIGCATFAGRIHLLHTSFTPIPSLLSLTRAMLEQAASD</sequence>
<protein>
    <recommendedName>
        <fullName evidence="6">Phthiocerol/phthiodiolone dimycocerosyl transferase</fullName>
        <ecNumber evidence="5">2.3.1.282</ecNumber>
    </recommendedName>
    <alternativeName>
        <fullName evidence="11">Acyltransferase PapA5</fullName>
    </alternativeName>
    <alternativeName>
        <fullName evidence="9">Phthiocerol/phthiodiolone O-acyltransferase</fullName>
    </alternativeName>
    <alternativeName>
        <fullName evidence="10">Polyketide synthase-associated protein A5</fullName>
    </alternativeName>
</protein>
<dbReference type="EC" id="2.3.1.282" evidence="5"/>